<feature type="domain" description="Disease resistance R13L4/SHOC-2-like LRR" evidence="4">
    <location>
        <begin position="148"/>
        <end position="229"/>
    </location>
</feature>
<dbReference type="AlphaFoldDB" id="A0A507EA17"/>
<dbReference type="EMBL" id="QEAQ01000011">
    <property type="protein sequence ID" value="TPX60923.1"/>
    <property type="molecule type" value="Genomic_DNA"/>
</dbReference>
<dbReference type="InterPro" id="IPR055414">
    <property type="entry name" value="LRR_R13L4/SHOC2-like"/>
</dbReference>
<feature type="region of interest" description="Disordered" evidence="3">
    <location>
        <begin position="49"/>
        <end position="84"/>
    </location>
</feature>
<evidence type="ECO:0000256" key="2">
    <source>
        <dbReference type="ARBA" id="ARBA00022737"/>
    </source>
</evidence>
<dbReference type="PANTHER" id="PTHR48051:SF46">
    <property type="entry name" value="LEUCINE RICH REPEAT-CONTAINING DOMAIN PROTEIN"/>
    <property type="match status" value="1"/>
</dbReference>
<evidence type="ECO:0000256" key="1">
    <source>
        <dbReference type="ARBA" id="ARBA00022614"/>
    </source>
</evidence>
<keyword evidence="2" id="KW-0677">Repeat</keyword>
<dbReference type="GO" id="GO:0005737">
    <property type="term" value="C:cytoplasm"/>
    <property type="evidence" value="ECO:0007669"/>
    <property type="project" value="TreeGrafter"/>
</dbReference>
<reference evidence="5 6" key="1">
    <citation type="journal article" date="2019" name="Sci. Rep.">
        <title>Comparative genomics of chytrid fungi reveal insights into the obligate biotrophic and pathogenic lifestyle of Synchytrium endobioticum.</title>
        <authorList>
            <person name="van de Vossenberg B.T.L.H."/>
            <person name="Warris S."/>
            <person name="Nguyen H.D.T."/>
            <person name="van Gent-Pelzer M.P.E."/>
            <person name="Joly D.L."/>
            <person name="van de Geest H.C."/>
            <person name="Bonants P.J.M."/>
            <person name="Smith D.S."/>
            <person name="Levesque C.A."/>
            <person name="van der Lee T.A.J."/>
        </authorList>
    </citation>
    <scope>NUCLEOTIDE SEQUENCE [LARGE SCALE GENOMIC DNA]</scope>
    <source>
        <strain evidence="5 6">CBS 809.83</strain>
    </source>
</reference>
<dbReference type="InterPro" id="IPR050216">
    <property type="entry name" value="LRR_domain-containing"/>
</dbReference>
<dbReference type="SUPFAM" id="SSF52058">
    <property type="entry name" value="L domain-like"/>
    <property type="match status" value="1"/>
</dbReference>
<dbReference type="PANTHER" id="PTHR48051">
    <property type="match status" value="1"/>
</dbReference>
<evidence type="ECO:0000259" key="4">
    <source>
        <dbReference type="Pfam" id="PF23598"/>
    </source>
</evidence>
<keyword evidence="6" id="KW-1185">Reference proteome</keyword>
<evidence type="ECO:0000313" key="6">
    <source>
        <dbReference type="Proteomes" id="UP000318582"/>
    </source>
</evidence>
<feature type="region of interest" description="Disordered" evidence="3">
    <location>
        <begin position="1"/>
        <end position="30"/>
    </location>
</feature>
<dbReference type="Proteomes" id="UP000318582">
    <property type="component" value="Unassembled WGS sequence"/>
</dbReference>
<evidence type="ECO:0000313" key="5">
    <source>
        <dbReference type="EMBL" id="TPX60923.1"/>
    </source>
</evidence>
<sequence>MSVPTESDHLSERAASAQPESTPTRPTLAIATAAASAVPFRVHARTTSLDATNRARNPSPLCQLPASAINATSSPVTPRPKSSEVEANEIKDTNVIASILEEERAKGSVSLNLSDRHLTALPPDIGQLVLLERLGLSNNLLTSLPMEIMGLAHLRYLNLRSNQIREFPMSICRLPTLEILDISRNKLKRLPASIGNLINLKVLSLARNRLQQLPQYVGSMTHLKVLKIEHNPLQWPPPEVLQNPTDVPHETWVQTFKEFLLAENPYPEPPDSKSKREGLSIATDRLKYSESIATPSSARSRYTFTDYEPTTTFNSDASLASGTRNDCCSHIQNHLRHKRQNPASHLRSRDGRHASAEMMESLAYALSKLYSATSSLLMELNDASGGNERVLGDICANVDDLNNTTIALISLVASVQHQHQPFSSHSDSSLFDYTTPDDLSMTATTPPATTSAMRSVATSALHSASQLVRAIRTSTDPLIQSLDVRITRTLLSDWYLANVELADAMRAFETLVDPPPDSRRTLTGLPVTHAATPSNASRPASPLAQPPTIRDIAKNAAGAASHILVLLKNVPQDIVAANPVEHPNEQATQQQPTLAAAGALAKELLDSMHHVQDCTKRISDALPPFDSPATADIKAQRKVAEESSHFIKAITNMSAVARTVAETHPLDKALMAGLHNVTRTTKLLAVAVANLKTSATTAAAATTTTTSAGVSTKTS</sequence>
<comment type="caution">
    <text evidence="5">The sequence shown here is derived from an EMBL/GenBank/DDBJ whole genome shotgun (WGS) entry which is preliminary data.</text>
</comment>
<dbReference type="InterPro" id="IPR003591">
    <property type="entry name" value="Leu-rich_rpt_typical-subtyp"/>
</dbReference>
<dbReference type="InterPro" id="IPR032675">
    <property type="entry name" value="LRR_dom_sf"/>
</dbReference>
<dbReference type="PROSITE" id="PS51450">
    <property type="entry name" value="LRR"/>
    <property type="match status" value="2"/>
</dbReference>
<gene>
    <name evidence="5" type="ORF">PhCBS80983_g01414</name>
</gene>
<feature type="region of interest" description="Disordered" evidence="3">
    <location>
        <begin position="515"/>
        <end position="545"/>
    </location>
</feature>
<protein>
    <recommendedName>
        <fullName evidence="4">Disease resistance R13L4/SHOC-2-like LRR domain-containing protein</fullName>
    </recommendedName>
</protein>
<dbReference type="InterPro" id="IPR001611">
    <property type="entry name" value="Leu-rich_rpt"/>
</dbReference>
<feature type="compositionally biased region" description="Basic and acidic residues" evidence="3">
    <location>
        <begin position="1"/>
        <end position="12"/>
    </location>
</feature>
<dbReference type="SMART" id="SM00364">
    <property type="entry name" value="LRR_BAC"/>
    <property type="match status" value="4"/>
</dbReference>
<dbReference type="SMART" id="SM00369">
    <property type="entry name" value="LRR_TYP"/>
    <property type="match status" value="5"/>
</dbReference>
<organism evidence="5 6">
    <name type="scientific">Powellomyces hirtus</name>
    <dbReference type="NCBI Taxonomy" id="109895"/>
    <lineage>
        <taxon>Eukaryota</taxon>
        <taxon>Fungi</taxon>
        <taxon>Fungi incertae sedis</taxon>
        <taxon>Chytridiomycota</taxon>
        <taxon>Chytridiomycota incertae sedis</taxon>
        <taxon>Chytridiomycetes</taxon>
        <taxon>Spizellomycetales</taxon>
        <taxon>Powellomycetaceae</taxon>
        <taxon>Powellomyces</taxon>
    </lineage>
</organism>
<accession>A0A507EA17</accession>
<dbReference type="Pfam" id="PF23598">
    <property type="entry name" value="LRR_14"/>
    <property type="match status" value="1"/>
</dbReference>
<dbReference type="STRING" id="109895.A0A507EA17"/>
<dbReference type="Gene3D" id="3.80.10.10">
    <property type="entry name" value="Ribonuclease Inhibitor"/>
    <property type="match status" value="1"/>
</dbReference>
<name>A0A507EA17_9FUNG</name>
<proteinExistence type="predicted"/>
<evidence type="ECO:0000256" key="3">
    <source>
        <dbReference type="SAM" id="MobiDB-lite"/>
    </source>
</evidence>
<keyword evidence="1" id="KW-0433">Leucine-rich repeat</keyword>